<dbReference type="SUPFAM" id="SSF140453">
    <property type="entry name" value="EsxAB dimer-like"/>
    <property type="match status" value="1"/>
</dbReference>
<gene>
    <name evidence="3" type="ORF">EF294_10900</name>
</gene>
<evidence type="ECO:0000256" key="2">
    <source>
        <dbReference type="SAM" id="MobiDB-lite"/>
    </source>
</evidence>
<dbReference type="EMBL" id="RKMH01000007">
    <property type="protein sequence ID" value="RPA61135.1"/>
    <property type="molecule type" value="Genomic_DNA"/>
</dbReference>
<dbReference type="OrthoDB" id="4578410at2"/>
<dbReference type="InterPro" id="IPR036689">
    <property type="entry name" value="ESAT-6-like_sf"/>
</dbReference>
<dbReference type="Proteomes" id="UP000267536">
    <property type="component" value="Unassembled WGS sequence"/>
</dbReference>
<evidence type="ECO:0000313" key="4">
    <source>
        <dbReference type="Proteomes" id="UP000267536"/>
    </source>
</evidence>
<dbReference type="AlphaFoldDB" id="A0A3N4GG35"/>
<dbReference type="InterPro" id="IPR010310">
    <property type="entry name" value="T7SS_ESAT-6-like"/>
</dbReference>
<comment type="similarity">
    <text evidence="1">Belongs to the WXG100 family.</text>
</comment>
<name>A0A3N4GG35_9ACTN</name>
<dbReference type="Gene3D" id="1.10.287.1060">
    <property type="entry name" value="ESAT-6-like"/>
    <property type="match status" value="1"/>
</dbReference>
<evidence type="ECO:0000256" key="1">
    <source>
        <dbReference type="RuleBase" id="RU362001"/>
    </source>
</evidence>
<dbReference type="Pfam" id="PF06013">
    <property type="entry name" value="WXG100"/>
    <property type="match status" value="1"/>
</dbReference>
<dbReference type="NCBIfam" id="TIGR03930">
    <property type="entry name" value="WXG100_ESAT6"/>
    <property type="match status" value="1"/>
</dbReference>
<sequence length="105" mass="10835">MNLDGAVDVDVESGLATAQSVSQIVDDMQAVIRQIATAASTGVSSWNGRASNAFDNTHTDWNSSATALNAALDDIRNQLTAGFSGYDDQDSQAAGGFGAEGPLRL</sequence>
<keyword evidence="4" id="KW-1185">Reference proteome</keyword>
<accession>A0A3N4GG35</accession>
<dbReference type="GeneID" id="90160523"/>
<organism evidence="3 4">
    <name type="scientific">Gordonia oryzae</name>
    <dbReference type="NCBI Taxonomy" id="2487349"/>
    <lineage>
        <taxon>Bacteria</taxon>
        <taxon>Bacillati</taxon>
        <taxon>Actinomycetota</taxon>
        <taxon>Actinomycetes</taxon>
        <taxon>Mycobacteriales</taxon>
        <taxon>Gordoniaceae</taxon>
        <taxon>Gordonia</taxon>
    </lineage>
</organism>
<proteinExistence type="inferred from homology"/>
<dbReference type="RefSeq" id="WP_006370369.1">
    <property type="nucleotide sequence ID" value="NZ_JBPSDP010000006.1"/>
</dbReference>
<evidence type="ECO:0000313" key="3">
    <source>
        <dbReference type="EMBL" id="RPA61135.1"/>
    </source>
</evidence>
<comment type="caution">
    <text evidence="3">The sequence shown here is derived from an EMBL/GenBank/DDBJ whole genome shotgun (WGS) entry which is preliminary data.</text>
</comment>
<feature type="region of interest" description="Disordered" evidence="2">
    <location>
        <begin position="83"/>
        <end position="105"/>
    </location>
</feature>
<protein>
    <recommendedName>
        <fullName evidence="1">ESAT-6-like protein</fullName>
    </recommendedName>
</protein>
<reference evidence="3 4" key="1">
    <citation type="submission" date="2018-11" db="EMBL/GenBank/DDBJ databases">
        <title>Draft genome sequence of Gordonia sp. RS15-1S isolated from rice stems.</title>
        <authorList>
            <person name="Muangham S."/>
        </authorList>
    </citation>
    <scope>NUCLEOTIDE SEQUENCE [LARGE SCALE GENOMIC DNA]</scope>
    <source>
        <strain evidence="3 4">RS15-1S</strain>
    </source>
</reference>